<comment type="caution">
    <text evidence="1">The sequence shown here is derived from an EMBL/GenBank/DDBJ whole genome shotgun (WGS) entry which is preliminary data.</text>
</comment>
<evidence type="ECO:0000313" key="1">
    <source>
        <dbReference type="EMBL" id="KAJ2997748.1"/>
    </source>
</evidence>
<sequence length="143" mass="15002">MRRGNQFAYLPIEETVRTLAADSFAESRMIMSSAPVGCVRRKYHLQPPGLQPYCRCSTLPNNATFSSSSNNSHPQNLLRGSSAGSAWPSSASPARHVPVAFVDAACNLADDDGGPTDIEAASGGIGVCVAGGDIARQYVCNKG</sequence>
<evidence type="ECO:0000313" key="2">
    <source>
        <dbReference type="Proteomes" id="UP001143856"/>
    </source>
</evidence>
<dbReference type="EMBL" id="JAPDGR010000048">
    <property type="protein sequence ID" value="KAJ2997748.1"/>
    <property type="molecule type" value="Genomic_DNA"/>
</dbReference>
<proteinExistence type="predicted"/>
<organism evidence="1 2">
    <name type="scientific">Xylaria curta</name>
    <dbReference type="NCBI Taxonomy" id="42375"/>
    <lineage>
        <taxon>Eukaryota</taxon>
        <taxon>Fungi</taxon>
        <taxon>Dikarya</taxon>
        <taxon>Ascomycota</taxon>
        <taxon>Pezizomycotina</taxon>
        <taxon>Sordariomycetes</taxon>
        <taxon>Xylariomycetidae</taxon>
        <taxon>Xylariales</taxon>
        <taxon>Xylariaceae</taxon>
        <taxon>Xylaria</taxon>
    </lineage>
</organism>
<name>A0ACC1PS62_9PEZI</name>
<accession>A0ACC1PS62</accession>
<gene>
    <name evidence="1" type="ORF">NUW58_g558</name>
</gene>
<keyword evidence="2" id="KW-1185">Reference proteome</keyword>
<reference evidence="1" key="1">
    <citation type="submission" date="2022-10" db="EMBL/GenBank/DDBJ databases">
        <title>Genome Sequence of Xylaria curta.</title>
        <authorList>
            <person name="Buettner E."/>
        </authorList>
    </citation>
    <scope>NUCLEOTIDE SEQUENCE</scope>
    <source>
        <strain evidence="1">Babe10</strain>
    </source>
</reference>
<protein>
    <submittedName>
        <fullName evidence="1">Uncharacterized protein</fullName>
    </submittedName>
</protein>
<dbReference type="Proteomes" id="UP001143856">
    <property type="component" value="Unassembled WGS sequence"/>
</dbReference>